<dbReference type="EMBL" id="JABBGM010000001">
    <property type="protein sequence ID" value="NML92265.1"/>
    <property type="molecule type" value="Genomic_DNA"/>
</dbReference>
<dbReference type="GO" id="GO:0005524">
    <property type="term" value="F:ATP binding"/>
    <property type="evidence" value="ECO:0007669"/>
    <property type="project" value="UniProtKB-KW"/>
</dbReference>
<accession>A0A7Y0BL01</accession>
<gene>
    <name evidence="11" type="ORF">HHL27_01085</name>
</gene>
<feature type="modified residue" description="4-aspartylphosphate" evidence="8">
    <location>
        <position position="531"/>
    </location>
</feature>
<feature type="domain" description="PAS" evidence="10">
    <location>
        <begin position="144"/>
        <end position="216"/>
    </location>
</feature>
<keyword evidence="4" id="KW-0808">Transferase</keyword>
<name>A0A7Y0BL01_9SPHN</name>
<dbReference type="Pfam" id="PF07536">
    <property type="entry name" value="HWE_HK"/>
    <property type="match status" value="1"/>
</dbReference>
<dbReference type="GO" id="GO:0000160">
    <property type="term" value="P:phosphorelay signal transduction system"/>
    <property type="evidence" value="ECO:0007669"/>
    <property type="project" value="InterPro"/>
</dbReference>
<keyword evidence="5" id="KW-0547">Nucleotide-binding</keyword>
<dbReference type="GO" id="GO:0004673">
    <property type="term" value="F:protein histidine kinase activity"/>
    <property type="evidence" value="ECO:0007669"/>
    <property type="project" value="UniProtKB-EC"/>
</dbReference>
<dbReference type="EC" id="2.7.13.3" evidence="2"/>
<dbReference type="Pfam" id="PF08448">
    <property type="entry name" value="PAS_4"/>
    <property type="match status" value="1"/>
</dbReference>
<dbReference type="InterPro" id="IPR036890">
    <property type="entry name" value="HATPase_C_sf"/>
</dbReference>
<sequence>MRLPDPVRVLAVDDVEENLRALEALLAQDGIEVVKARSGFEALELLLKEDFALALLDVMMPGMDGFELAELMRGIERTRAVPIIFLTALATDERKRFRGFEAGAVDYLLKPVDPVVLSGKVAVFAELARQRRELARQRDEMGLVLARLRAHSDNSPLAIIEIDSDLRIITWTRSTERMTGFSRADVLGLSLMQVPWLPEEARRGFIEAMQALLDRGEASETLHHRLLRADGAAIDGEWYCSSLSEADGRGTLALQVLDVTERRRAEETQALLVGELNHRVKNSLATVQAIATQSVRHAASPQDFLSTFTGRLQALARAHSLLSAATWEGASVGRLVEEQLALGAVAPERLVASGPEAQLAPEPALRLALVFHELVTNAIKYGALSNGTGRVDVTWETQDGNLLLNWRESGGPPVRSPERSGFGTRLIESSLGGKAVAQFHAEGLEWALCMPLAQGASCAMPPRTVTRAEPAGDRLPLAGCRVLIVEDEPLVAMELEMLLEDAGATPLGPATTCAEAISAAARLQPHFALLDGNLHGEKVDKVASTFDAAGIGFAFVSGYGREHLPEDFRDRPVIGKPFDPAQLLAVAGRLAASIVV</sequence>
<dbReference type="Gene3D" id="3.40.50.2300">
    <property type="match status" value="2"/>
</dbReference>
<dbReference type="InterPro" id="IPR011102">
    <property type="entry name" value="Sig_transdc_His_kinase_HWE"/>
</dbReference>
<comment type="caution">
    <text evidence="11">The sequence shown here is derived from an EMBL/GenBank/DDBJ whole genome shotgun (WGS) entry which is preliminary data.</text>
</comment>
<keyword evidence="6" id="KW-0418">Kinase</keyword>
<feature type="domain" description="Response regulatory" evidence="9">
    <location>
        <begin position="8"/>
        <end position="125"/>
    </location>
</feature>
<dbReference type="SMART" id="SM00091">
    <property type="entry name" value="PAS"/>
    <property type="match status" value="1"/>
</dbReference>
<dbReference type="SUPFAM" id="SSF55874">
    <property type="entry name" value="ATPase domain of HSP90 chaperone/DNA topoisomerase II/histidine kinase"/>
    <property type="match status" value="1"/>
</dbReference>
<dbReference type="Gene3D" id="3.30.565.10">
    <property type="entry name" value="Histidine kinase-like ATPase, C-terminal domain"/>
    <property type="match status" value="1"/>
</dbReference>
<dbReference type="InterPro" id="IPR013656">
    <property type="entry name" value="PAS_4"/>
</dbReference>
<dbReference type="SMART" id="SM00448">
    <property type="entry name" value="REC"/>
    <property type="match status" value="2"/>
</dbReference>
<evidence type="ECO:0000256" key="6">
    <source>
        <dbReference type="ARBA" id="ARBA00022777"/>
    </source>
</evidence>
<dbReference type="PANTHER" id="PTHR41523">
    <property type="entry name" value="TWO-COMPONENT SYSTEM SENSOR PROTEIN"/>
    <property type="match status" value="1"/>
</dbReference>
<evidence type="ECO:0000259" key="9">
    <source>
        <dbReference type="PROSITE" id="PS50110"/>
    </source>
</evidence>
<keyword evidence="12" id="KW-1185">Reference proteome</keyword>
<evidence type="ECO:0000259" key="10">
    <source>
        <dbReference type="PROSITE" id="PS50112"/>
    </source>
</evidence>
<proteinExistence type="predicted"/>
<dbReference type="Proteomes" id="UP000583556">
    <property type="component" value="Unassembled WGS sequence"/>
</dbReference>
<evidence type="ECO:0000256" key="5">
    <source>
        <dbReference type="ARBA" id="ARBA00022741"/>
    </source>
</evidence>
<dbReference type="SMART" id="SM00911">
    <property type="entry name" value="HWE_HK"/>
    <property type="match status" value="1"/>
</dbReference>
<dbReference type="SUPFAM" id="SSF52172">
    <property type="entry name" value="CheY-like"/>
    <property type="match status" value="2"/>
</dbReference>
<dbReference type="PROSITE" id="PS50112">
    <property type="entry name" value="PAS"/>
    <property type="match status" value="1"/>
</dbReference>
<keyword evidence="7" id="KW-0067">ATP-binding</keyword>
<dbReference type="NCBIfam" id="TIGR00229">
    <property type="entry name" value="sensory_box"/>
    <property type="match status" value="1"/>
</dbReference>
<feature type="modified residue" description="4-aspartylphosphate" evidence="8">
    <location>
        <position position="57"/>
    </location>
</feature>
<protein>
    <recommendedName>
        <fullName evidence="2">histidine kinase</fullName>
        <ecNumber evidence="2">2.7.13.3</ecNumber>
    </recommendedName>
</protein>
<feature type="domain" description="Response regulatory" evidence="9">
    <location>
        <begin position="481"/>
        <end position="591"/>
    </location>
</feature>
<evidence type="ECO:0000256" key="1">
    <source>
        <dbReference type="ARBA" id="ARBA00000085"/>
    </source>
</evidence>
<dbReference type="AlphaFoldDB" id="A0A7Y0BL01"/>
<organism evidence="11 12">
    <name type="scientific">Novosphingobium olei</name>
    <dbReference type="NCBI Taxonomy" id="2728851"/>
    <lineage>
        <taxon>Bacteria</taxon>
        <taxon>Pseudomonadati</taxon>
        <taxon>Pseudomonadota</taxon>
        <taxon>Alphaproteobacteria</taxon>
        <taxon>Sphingomonadales</taxon>
        <taxon>Sphingomonadaceae</taxon>
        <taxon>Novosphingobium</taxon>
    </lineage>
</organism>
<dbReference type="InterPro" id="IPR035965">
    <property type="entry name" value="PAS-like_dom_sf"/>
</dbReference>
<keyword evidence="3 8" id="KW-0597">Phosphoprotein</keyword>
<evidence type="ECO:0000256" key="7">
    <source>
        <dbReference type="ARBA" id="ARBA00022840"/>
    </source>
</evidence>
<reference evidence="11 12" key="1">
    <citation type="submission" date="2020-04" db="EMBL/GenBank/DDBJ databases">
        <title>Novosphingobium sp. TW-4 isolated from soil.</title>
        <authorList>
            <person name="Dahal R.H."/>
            <person name="Chaudhary D.K."/>
        </authorList>
    </citation>
    <scope>NUCLEOTIDE SEQUENCE [LARGE SCALE GENOMIC DNA]</scope>
    <source>
        <strain evidence="11 12">TW-4</strain>
    </source>
</reference>
<evidence type="ECO:0000256" key="2">
    <source>
        <dbReference type="ARBA" id="ARBA00012438"/>
    </source>
</evidence>
<evidence type="ECO:0000313" key="12">
    <source>
        <dbReference type="Proteomes" id="UP000583556"/>
    </source>
</evidence>
<comment type="catalytic activity">
    <reaction evidence="1">
        <text>ATP + protein L-histidine = ADP + protein N-phospho-L-histidine.</text>
        <dbReference type="EC" id="2.7.13.3"/>
    </reaction>
</comment>
<dbReference type="CDD" id="cd00130">
    <property type="entry name" value="PAS"/>
    <property type="match status" value="1"/>
</dbReference>
<dbReference type="InterPro" id="IPR000014">
    <property type="entry name" value="PAS"/>
</dbReference>
<evidence type="ECO:0000256" key="8">
    <source>
        <dbReference type="PROSITE-ProRule" id="PRU00169"/>
    </source>
</evidence>
<dbReference type="Pfam" id="PF00072">
    <property type="entry name" value="Response_reg"/>
    <property type="match status" value="1"/>
</dbReference>
<dbReference type="SUPFAM" id="SSF55785">
    <property type="entry name" value="PYP-like sensor domain (PAS domain)"/>
    <property type="match status" value="1"/>
</dbReference>
<evidence type="ECO:0000256" key="3">
    <source>
        <dbReference type="ARBA" id="ARBA00022553"/>
    </source>
</evidence>
<dbReference type="PROSITE" id="PS50110">
    <property type="entry name" value="RESPONSE_REGULATORY"/>
    <property type="match status" value="2"/>
</dbReference>
<evidence type="ECO:0000313" key="11">
    <source>
        <dbReference type="EMBL" id="NML92265.1"/>
    </source>
</evidence>
<dbReference type="InterPro" id="IPR011006">
    <property type="entry name" value="CheY-like_superfamily"/>
</dbReference>
<dbReference type="InterPro" id="IPR001789">
    <property type="entry name" value="Sig_transdc_resp-reg_receiver"/>
</dbReference>
<evidence type="ECO:0000256" key="4">
    <source>
        <dbReference type="ARBA" id="ARBA00022679"/>
    </source>
</evidence>
<dbReference type="Gene3D" id="3.30.450.20">
    <property type="entry name" value="PAS domain"/>
    <property type="match status" value="1"/>
</dbReference>
<dbReference type="PANTHER" id="PTHR41523:SF8">
    <property type="entry name" value="ETHYLENE RESPONSE SENSOR PROTEIN"/>
    <property type="match status" value="1"/>
</dbReference>
<dbReference type="RefSeq" id="WP_169491534.1">
    <property type="nucleotide sequence ID" value="NZ_AP029021.1"/>
</dbReference>